<evidence type="ECO:0000313" key="1">
    <source>
        <dbReference type="EMBL" id="MCB5411710.1"/>
    </source>
</evidence>
<keyword evidence="2" id="KW-1185">Reference proteome</keyword>
<evidence type="ECO:0000313" key="2">
    <source>
        <dbReference type="Proteomes" id="UP001198571"/>
    </source>
</evidence>
<gene>
    <name evidence="1" type="ORF">H0485_17090</name>
</gene>
<dbReference type="RefSeq" id="WP_226937161.1">
    <property type="nucleotide sequence ID" value="NZ_JACDXX010000019.1"/>
</dbReference>
<protein>
    <submittedName>
        <fullName evidence="1">Uncharacterized protein</fullName>
    </submittedName>
</protein>
<proteinExistence type="predicted"/>
<sequence>MNQKEDADMNAAATLHPSSDGLFGRVLGWFNDRSAKAALRKDAAKWVQSLGEAKVKALVEDVPLPEDIFSGVHTYTKEENDAAQEIYLAYADKHYANESAERRKELAAWMLYWRLRQWSSETNHERLGAVIAKDAARREAYRADYDARLNAAAAADATTPANRKAYAEQAYRNTGKYLTNTGRELTQDERYQLGLPSVREQKSGLLDAR</sequence>
<reference evidence="1 2" key="1">
    <citation type="submission" date="2020-07" db="EMBL/GenBank/DDBJ databases">
        <title>Pseudogemmobacter sp. nov., isolated from poultry manure in Taiwan.</title>
        <authorList>
            <person name="Lin S.-Y."/>
            <person name="Tang Y.-S."/>
            <person name="Young C.-C."/>
        </authorList>
    </citation>
    <scope>NUCLEOTIDE SEQUENCE [LARGE SCALE GENOMIC DNA]</scope>
    <source>
        <strain evidence="1 2">CC-YST710</strain>
    </source>
</reference>
<name>A0ABS8CSF4_9RHOB</name>
<dbReference type="Proteomes" id="UP001198571">
    <property type="component" value="Unassembled WGS sequence"/>
</dbReference>
<dbReference type="EMBL" id="JACDXX010000019">
    <property type="protein sequence ID" value="MCB5411710.1"/>
    <property type="molecule type" value="Genomic_DNA"/>
</dbReference>
<organism evidence="1 2">
    <name type="scientific">Pseudogemmobacter faecipullorum</name>
    <dbReference type="NCBI Taxonomy" id="2755041"/>
    <lineage>
        <taxon>Bacteria</taxon>
        <taxon>Pseudomonadati</taxon>
        <taxon>Pseudomonadota</taxon>
        <taxon>Alphaproteobacteria</taxon>
        <taxon>Rhodobacterales</taxon>
        <taxon>Paracoccaceae</taxon>
        <taxon>Pseudogemmobacter</taxon>
    </lineage>
</organism>
<comment type="caution">
    <text evidence="1">The sequence shown here is derived from an EMBL/GenBank/DDBJ whole genome shotgun (WGS) entry which is preliminary data.</text>
</comment>
<accession>A0ABS8CSF4</accession>